<name>A0A250IXS7_9BACT</name>
<dbReference type="InterPro" id="IPR029044">
    <property type="entry name" value="Nucleotide-diphossugar_trans"/>
</dbReference>
<evidence type="ECO:0000313" key="2">
    <source>
        <dbReference type="EMBL" id="ATB35971.1"/>
    </source>
</evidence>
<dbReference type="InterPro" id="IPR050256">
    <property type="entry name" value="Glycosyltransferase_2"/>
</dbReference>
<sequence length="472" mass="51851">MSLFRRVRPAPRGSRGCDRHGAVSLSVSIVIPYTPQSAPAASRFARALAQRNETEVILVGDGPLDAPHAPNVQVIPGVAGKGVAIRTALDRVKGGITVLQDADGAYSLESCETLCRPIQEDRADAVFGNRAGTRMGASVLADRALGQVTRFVTDVPLADPLCGQRAFRTEALKSVALTSDDDAVDAEIVVKLAAQLYRLAEVPVGLDTPPHQPLASQWSRLRTLVRYATVRDDADNQHEGYTTLERMDGASNYNAWLGQRFREHLGRRVLEIGSGIGTITEKLEPGLELLIALEVDRFYVDRLKNKFRGRPHVRPYLSDVALADWEALKAERLDTIVLSNVLEHIPDDASAVRRFRQILPPGGRVLVLVPALPQLFGTIDEAVGHHRRYTKEGLIQVLEGNGFEVETLEWMNLVGVPGWFMNSRVMRRRSVPKLQLKVYDRFAPLFAKAESRVKLPVGMSLFAVARATGGAQ</sequence>
<evidence type="ECO:0000313" key="3">
    <source>
        <dbReference type="Proteomes" id="UP000217257"/>
    </source>
</evidence>
<dbReference type="Gene3D" id="3.90.550.10">
    <property type="entry name" value="Spore Coat Polysaccharide Biosynthesis Protein SpsA, Chain A"/>
    <property type="match status" value="1"/>
</dbReference>
<dbReference type="InterPro" id="IPR001173">
    <property type="entry name" value="Glyco_trans_2-like"/>
</dbReference>
<evidence type="ECO:0000259" key="1">
    <source>
        <dbReference type="Pfam" id="PF00535"/>
    </source>
</evidence>
<dbReference type="CDD" id="cd02440">
    <property type="entry name" value="AdoMet_MTases"/>
    <property type="match status" value="1"/>
</dbReference>
<dbReference type="Pfam" id="PF00535">
    <property type="entry name" value="Glycos_transf_2"/>
    <property type="match status" value="1"/>
</dbReference>
<proteinExistence type="predicted"/>
<dbReference type="SUPFAM" id="SSF53448">
    <property type="entry name" value="Nucleotide-diphospho-sugar transferases"/>
    <property type="match status" value="1"/>
</dbReference>
<dbReference type="Pfam" id="PF13489">
    <property type="entry name" value="Methyltransf_23"/>
    <property type="match status" value="1"/>
</dbReference>
<dbReference type="KEGG" id="cfus:CYFUS_001385"/>
<dbReference type="Gene3D" id="3.40.50.150">
    <property type="entry name" value="Vaccinia Virus protein VP39"/>
    <property type="match status" value="1"/>
</dbReference>
<dbReference type="InterPro" id="IPR029063">
    <property type="entry name" value="SAM-dependent_MTases_sf"/>
</dbReference>
<dbReference type="PROSITE" id="PS01131">
    <property type="entry name" value="RRNA_A_DIMETH"/>
    <property type="match status" value="1"/>
</dbReference>
<keyword evidence="2" id="KW-0808">Transferase</keyword>
<dbReference type="SUPFAM" id="SSF53335">
    <property type="entry name" value="S-adenosyl-L-methionine-dependent methyltransferases"/>
    <property type="match status" value="1"/>
</dbReference>
<organism evidence="2 3">
    <name type="scientific">Cystobacter fuscus</name>
    <dbReference type="NCBI Taxonomy" id="43"/>
    <lineage>
        <taxon>Bacteria</taxon>
        <taxon>Pseudomonadati</taxon>
        <taxon>Myxococcota</taxon>
        <taxon>Myxococcia</taxon>
        <taxon>Myxococcales</taxon>
        <taxon>Cystobacterineae</taxon>
        <taxon>Archangiaceae</taxon>
        <taxon>Cystobacter</taxon>
    </lineage>
</organism>
<dbReference type="PANTHER" id="PTHR48090:SF7">
    <property type="entry name" value="RFBJ PROTEIN"/>
    <property type="match status" value="1"/>
</dbReference>
<dbReference type="Proteomes" id="UP000217257">
    <property type="component" value="Chromosome"/>
</dbReference>
<feature type="domain" description="Glycosyltransferase 2-like" evidence="1">
    <location>
        <begin position="28"/>
        <end position="136"/>
    </location>
</feature>
<protein>
    <submittedName>
        <fullName evidence="2">Glycosyl transferase family 2</fullName>
    </submittedName>
</protein>
<gene>
    <name evidence="2" type="ORF">CYFUS_001385</name>
</gene>
<dbReference type="GO" id="GO:0000179">
    <property type="term" value="F:rRNA (adenine-N6,N6-)-dimethyltransferase activity"/>
    <property type="evidence" value="ECO:0007669"/>
    <property type="project" value="InterPro"/>
</dbReference>
<accession>A0A250IXS7</accession>
<dbReference type="InterPro" id="IPR020596">
    <property type="entry name" value="rRNA_Ade_Mease_Trfase_CS"/>
</dbReference>
<dbReference type="EMBL" id="CP022098">
    <property type="protein sequence ID" value="ATB35971.1"/>
    <property type="molecule type" value="Genomic_DNA"/>
</dbReference>
<dbReference type="PANTHER" id="PTHR48090">
    <property type="entry name" value="UNDECAPRENYL-PHOSPHATE 4-DEOXY-4-FORMAMIDO-L-ARABINOSE TRANSFERASE-RELATED"/>
    <property type="match status" value="1"/>
</dbReference>
<dbReference type="AlphaFoldDB" id="A0A250IXS7"/>
<reference evidence="2 3" key="1">
    <citation type="submission" date="2017-06" db="EMBL/GenBank/DDBJ databases">
        <title>Sequencing and comparative analysis of myxobacterial genomes.</title>
        <authorList>
            <person name="Rupp O."/>
            <person name="Goesmann A."/>
            <person name="Sogaard-Andersen L."/>
        </authorList>
    </citation>
    <scope>NUCLEOTIDE SEQUENCE [LARGE SCALE GENOMIC DNA]</scope>
    <source>
        <strain evidence="2 3">DSM 52655</strain>
    </source>
</reference>